<dbReference type="EMBL" id="CP139558">
    <property type="protein sequence ID" value="WPU95541.1"/>
    <property type="molecule type" value="Genomic_DNA"/>
</dbReference>
<name>A0ABZ0TRZ9_9SPHI</name>
<keyword evidence="5" id="KW-1185">Reference proteome</keyword>
<gene>
    <name evidence="4" type="ORF">SNE25_08400</name>
</gene>
<dbReference type="NCBIfam" id="TIGR04183">
    <property type="entry name" value="Por_Secre_tail"/>
    <property type="match status" value="1"/>
</dbReference>
<feature type="signal peptide" evidence="2">
    <location>
        <begin position="1"/>
        <end position="20"/>
    </location>
</feature>
<dbReference type="Gene3D" id="2.60.120.260">
    <property type="entry name" value="Galactose-binding domain-like"/>
    <property type="match status" value="1"/>
</dbReference>
<dbReference type="Gene3D" id="2.160.20.10">
    <property type="entry name" value="Single-stranded right-handed beta-helix, Pectin lyase-like"/>
    <property type="match status" value="1"/>
</dbReference>
<dbReference type="SUPFAM" id="SSF51126">
    <property type="entry name" value="Pectin lyase-like"/>
    <property type="match status" value="1"/>
</dbReference>
<dbReference type="InterPro" id="IPR011050">
    <property type="entry name" value="Pectin_lyase_fold/virulence"/>
</dbReference>
<evidence type="ECO:0000313" key="5">
    <source>
        <dbReference type="Proteomes" id="UP001324380"/>
    </source>
</evidence>
<dbReference type="InterPro" id="IPR003305">
    <property type="entry name" value="CenC_carb-bd"/>
</dbReference>
<evidence type="ECO:0000259" key="3">
    <source>
        <dbReference type="Pfam" id="PF02018"/>
    </source>
</evidence>
<evidence type="ECO:0000256" key="1">
    <source>
        <dbReference type="ARBA" id="ARBA00022801"/>
    </source>
</evidence>
<feature type="chain" id="PRO_5047274603" evidence="2">
    <location>
        <begin position="21"/>
        <end position="843"/>
    </location>
</feature>
<dbReference type="SUPFAM" id="SSF49785">
    <property type="entry name" value="Galactose-binding domain-like"/>
    <property type="match status" value="1"/>
</dbReference>
<sequence length="843" mass="91570">MRKLTICFAFILSMIGIVNAQSVVNPGFETGALSPWTIWQPAGGGLPQLITTNVHTGTYAAQVGTGRCSLEQIVTGLKPWTQYTLTAWVKVLNVGDTVTVGVKLFRGTTVVEARPSSTSYTKYTLSFITGGSNTKATIYFFNTKATGTAFGDDFEITENTPPARSNYYIDNISGNDSNTGKSPVLAWKTITKVNGKIFSPGDSILFKNDGTWTGTLHPQGEGATGKPIVISNYGSGAAKPLFNGNGAVRTVYLSNQQYFEITNLEVTNSVNPGSSKRGIEVENINRGKLTHIKIFNNNVHDVLGDNNRGQDGSIGIMVVVRKGSSGFVPSWFDTVAIENNIVKKVNRTAIGSSSDWRCQAQWGCTTNSGYYPTTNMVIRNNYVEDAGGDGIVPMVCYATLVEHNIVNGANKNSGTANAGMWCYSGNKNLFQYNEAYNVKTAIDGEGYDVDFAQDSTIFQYNYSHDNDGGFMLLCTNIAGANTNATVRYNISQNDKYRIMILNGNVQNARIYNNTMYLPTGSTSRPIVIDNWGGEFPKDIYIQNNIFQLTDANQWVAMDSISGTKVFDYNIIYGVHTTGEPTGPHNIFTDPLLTAPGTGTTGGMVSGTLTFGNVDGYKLQAGSPAIGAGTIISGNGGMDYWGNAVGTSSAPNIGAYNGTPVSPQLRKNSFRGEPASKKVQLNWLTDHEEQISHFILERSIDGSVFKELTMIPAKARAFDYESLDYNPVEGKVYYRLNTISKENKTIYSETIPVNYKSQQSGLLCFPNPIKTGQQLSISYISTISGPATVYIRSIMGNNIYQSKLNVSKGKNDSQIILPNIRSGNYLVQISNGTDKIIGKVNIVE</sequence>
<dbReference type="RefSeq" id="WP_321564649.1">
    <property type="nucleotide sequence ID" value="NZ_CP139558.1"/>
</dbReference>
<dbReference type="InterPro" id="IPR008979">
    <property type="entry name" value="Galactose-bd-like_sf"/>
</dbReference>
<protein>
    <submittedName>
        <fullName evidence="4">Carbohydrate binding domain-containing protein</fullName>
    </submittedName>
</protein>
<dbReference type="InterPro" id="IPR013783">
    <property type="entry name" value="Ig-like_fold"/>
</dbReference>
<dbReference type="InterPro" id="IPR012334">
    <property type="entry name" value="Pectin_lyas_fold"/>
</dbReference>
<reference evidence="4 5" key="1">
    <citation type="submission" date="2023-11" db="EMBL/GenBank/DDBJ databases">
        <title>Analysis of the Genomes of Mucilaginibacter gossypii cycad 4 and M. sabulilitoris SNA2: microbes with the potential for plant growth promotion.</title>
        <authorList>
            <person name="Hirsch A.M."/>
            <person name="Humm E."/>
            <person name="Rubbi M."/>
            <person name="Del Vecchio G."/>
            <person name="Ha S.M."/>
            <person name="Pellegrini M."/>
            <person name="Gunsalus R.P."/>
        </authorList>
    </citation>
    <scope>NUCLEOTIDE SEQUENCE [LARGE SCALE GENOMIC DNA]</scope>
    <source>
        <strain evidence="4 5">SNA2</strain>
    </source>
</reference>
<proteinExistence type="predicted"/>
<dbReference type="InterPro" id="IPR026444">
    <property type="entry name" value="Secre_tail"/>
</dbReference>
<dbReference type="Pfam" id="PF02018">
    <property type="entry name" value="CBM_4_9"/>
    <property type="match status" value="1"/>
</dbReference>
<evidence type="ECO:0000313" key="4">
    <source>
        <dbReference type="EMBL" id="WPU95541.1"/>
    </source>
</evidence>
<accession>A0ABZ0TRZ9</accession>
<evidence type="ECO:0000256" key="2">
    <source>
        <dbReference type="SAM" id="SignalP"/>
    </source>
</evidence>
<dbReference type="Gene3D" id="2.60.40.10">
    <property type="entry name" value="Immunoglobulins"/>
    <property type="match status" value="1"/>
</dbReference>
<organism evidence="4 5">
    <name type="scientific">Mucilaginibacter sabulilitoris</name>
    <dbReference type="NCBI Taxonomy" id="1173583"/>
    <lineage>
        <taxon>Bacteria</taxon>
        <taxon>Pseudomonadati</taxon>
        <taxon>Bacteroidota</taxon>
        <taxon>Sphingobacteriia</taxon>
        <taxon>Sphingobacteriales</taxon>
        <taxon>Sphingobacteriaceae</taxon>
        <taxon>Mucilaginibacter</taxon>
    </lineage>
</organism>
<dbReference type="Proteomes" id="UP001324380">
    <property type="component" value="Chromosome"/>
</dbReference>
<keyword evidence="1" id="KW-0378">Hydrolase</keyword>
<keyword evidence="2" id="KW-0732">Signal</keyword>
<feature type="domain" description="CBM-cenC" evidence="3">
    <location>
        <begin position="21"/>
        <end position="142"/>
    </location>
</feature>